<comment type="caution">
    <text evidence="1">The sequence shown here is derived from an EMBL/GenBank/DDBJ whole genome shotgun (WGS) entry which is preliminary data.</text>
</comment>
<proteinExistence type="predicted"/>
<keyword evidence="2" id="KW-1185">Reference proteome</keyword>
<organism evidence="1 2">
    <name type="scientific">Paraburkholderia unamae</name>
    <dbReference type="NCBI Taxonomy" id="219649"/>
    <lineage>
        <taxon>Bacteria</taxon>
        <taxon>Pseudomonadati</taxon>
        <taxon>Pseudomonadota</taxon>
        <taxon>Betaproteobacteria</taxon>
        <taxon>Burkholderiales</taxon>
        <taxon>Burkholderiaceae</taxon>
        <taxon>Paraburkholderia</taxon>
    </lineage>
</organism>
<name>A0ACC6RWI7_9BURK</name>
<accession>A0ACC6RWI7</accession>
<evidence type="ECO:0000313" key="1">
    <source>
        <dbReference type="EMBL" id="MEM5405877.1"/>
    </source>
</evidence>
<sequence length="126" mass="13747">MEEKTLYPSYAGLARTPMVLGIPLMAALIVYVVSLVVSVVGGATLGPGGLLFGCVGAPVLMYLKHLCATDDQALRILGLELRCMIQRRFYAMFGKTFTLAPIRYGRQLSTYSRAHREQGNPPAAQR</sequence>
<gene>
    <name evidence="1" type="ORF">VSR83_38795</name>
</gene>
<protein>
    <submittedName>
        <fullName evidence="1">VirB3 family type IV secretion system protein</fullName>
    </submittedName>
</protein>
<dbReference type="Proteomes" id="UP001392318">
    <property type="component" value="Unassembled WGS sequence"/>
</dbReference>
<dbReference type="EMBL" id="JAYMRU010000050">
    <property type="protein sequence ID" value="MEM5405877.1"/>
    <property type="molecule type" value="Genomic_DNA"/>
</dbReference>
<evidence type="ECO:0000313" key="2">
    <source>
        <dbReference type="Proteomes" id="UP001392318"/>
    </source>
</evidence>
<reference evidence="1" key="1">
    <citation type="submission" date="2024-01" db="EMBL/GenBank/DDBJ databases">
        <title>The diversity of rhizobia nodulating Mimosa spp. in eleven states of Brazil covering several biomes is determined by host plant, location, and edaphic factors.</title>
        <authorList>
            <person name="Rouws L."/>
            <person name="Barauna A."/>
            <person name="Beukes C."/>
            <person name="De Faria S.M."/>
            <person name="Gross E."/>
            <person name="Dos Reis Junior F.B."/>
            <person name="Simon M."/>
            <person name="Maluk M."/>
            <person name="Odee D.W."/>
            <person name="Kenicer G."/>
            <person name="Young J.P.W."/>
            <person name="Reis V.M."/>
            <person name="Zilli J."/>
            <person name="James E.K."/>
        </authorList>
    </citation>
    <scope>NUCLEOTIDE SEQUENCE</scope>
    <source>
        <strain evidence="1">JPY452</strain>
    </source>
</reference>